<protein>
    <submittedName>
        <fullName evidence="1">Uncharacterized protein</fullName>
    </submittedName>
</protein>
<name>A0A4S2JM72_9HYME</name>
<organism evidence="1 2">
    <name type="scientific">Temnothorax longispinosus</name>
    <dbReference type="NCBI Taxonomy" id="300112"/>
    <lineage>
        <taxon>Eukaryota</taxon>
        <taxon>Metazoa</taxon>
        <taxon>Ecdysozoa</taxon>
        <taxon>Arthropoda</taxon>
        <taxon>Hexapoda</taxon>
        <taxon>Insecta</taxon>
        <taxon>Pterygota</taxon>
        <taxon>Neoptera</taxon>
        <taxon>Endopterygota</taxon>
        <taxon>Hymenoptera</taxon>
        <taxon>Apocrita</taxon>
        <taxon>Aculeata</taxon>
        <taxon>Formicoidea</taxon>
        <taxon>Formicidae</taxon>
        <taxon>Myrmicinae</taxon>
        <taxon>Temnothorax</taxon>
    </lineage>
</organism>
<keyword evidence="2" id="KW-1185">Reference proteome</keyword>
<sequence length="94" mass="10920">MEQLIAAQHELYARMTRTYDNLKKAGAAKITRALIALPLKVLDTKWEKFERNHEILLKDYGKNLTEHTYLKEDLFEQAENDLGLDRNGQACIET</sequence>
<gene>
    <name evidence="1" type="ORF">DBV15_12864</name>
</gene>
<dbReference type="Proteomes" id="UP000310200">
    <property type="component" value="Unassembled WGS sequence"/>
</dbReference>
<comment type="caution">
    <text evidence="1">The sequence shown here is derived from an EMBL/GenBank/DDBJ whole genome shotgun (WGS) entry which is preliminary data.</text>
</comment>
<proteinExistence type="predicted"/>
<evidence type="ECO:0000313" key="2">
    <source>
        <dbReference type="Proteomes" id="UP000310200"/>
    </source>
</evidence>
<evidence type="ECO:0000313" key="1">
    <source>
        <dbReference type="EMBL" id="TGZ36960.1"/>
    </source>
</evidence>
<accession>A0A4S2JM72</accession>
<reference evidence="1 2" key="1">
    <citation type="journal article" date="2019" name="Philos. Trans. R. Soc. Lond., B, Biol. Sci.">
        <title>Ant behaviour and brain gene expression of defending hosts depend on the ecological success of the intruding social parasite.</title>
        <authorList>
            <person name="Kaur R."/>
            <person name="Stoldt M."/>
            <person name="Jongepier E."/>
            <person name="Feldmeyer B."/>
            <person name="Menzel F."/>
            <person name="Bornberg-Bauer E."/>
            <person name="Foitzik S."/>
        </authorList>
    </citation>
    <scope>NUCLEOTIDE SEQUENCE [LARGE SCALE GENOMIC DNA]</scope>
    <source>
        <tissue evidence="1">Whole body</tissue>
    </source>
</reference>
<dbReference type="EMBL" id="QBLH01003647">
    <property type="protein sequence ID" value="TGZ36960.1"/>
    <property type="molecule type" value="Genomic_DNA"/>
</dbReference>
<dbReference type="AlphaFoldDB" id="A0A4S2JM72"/>